<accession>A0AAW2GG27</accession>
<reference evidence="1 2" key="1">
    <citation type="submission" date="2023-03" db="EMBL/GenBank/DDBJ databases">
        <title>High recombination rates correlate with genetic variation in Cardiocondyla obscurior ants.</title>
        <authorList>
            <person name="Errbii M."/>
        </authorList>
    </citation>
    <scope>NUCLEOTIDE SEQUENCE [LARGE SCALE GENOMIC DNA]</scope>
    <source>
        <strain evidence="1">Alpha-2009</strain>
        <tissue evidence="1">Whole body</tissue>
    </source>
</reference>
<comment type="caution">
    <text evidence="1">The sequence shown here is derived from an EMBL/GenBank/DDBJ whole genome shotgun (WGS) entry which is preliminary data.</text>
</comment>
<name>A0AAW2GG27_9HYME</name>
<dbReference type="Proteomes" id="UP001430953">
    <property type="component" value="Unassembled WGS sequence"/>
</dbReference>
<evidence type="ECO:0000313" key="1">
    <source>
        <dbReference type="EMBL" id="KAL0127179.1"/>
    </source>
</evidence>
<protein>
    <submittedName>
        <fullName evidence="1">Uncharacterized protein</fullName>
    </submittedName>
</protein>
<keyword evidence="2" id="KW-1185">Reference proteome</keyword>
<gene>
    <name evidence="1" type="ORF">PUN28_005455</name>
</gene>
<organism evidence="1 2">
    <name type="scientific">Cardiocondyla obscurior</name>
    <dbReference type="NCBI Taxonomy" id="286306"/>
    <lineage>
        <taxon>Eukaryota</taxon>
        <taxon>Metazoa</taxon>
        <taxon>Ecdysozoa</taxon>
        <taxon>Arthropoda</taxon>
        <taxon>Hexapoda</taxon>
        <taxon>Insecta</taxon>
        <taxon>Pterygota</taxon>
        <taxon>Neoptera</taxon>
        <taxon>Endopterygota</taxon>
        <taxon>Hymenoptera</taxon>
        <taxon>Apocrita</taxon>
        <taxon>Aculeata</taxon>
        <taxon>Formicoidea</taxon>
        <taxon>Formicidae</taxon>
        <taxon>Myrmicinae</taxon>
        <taxon>Cardiocondyla</taxon>
    </lineage>
</organism>
<dbReference type="EMBL" id="JADYXP020000004">
    <property type="protein sequence ID" value="KAL0127179.1"/>
    <property type="molecule type" value="Genomic_DNA"/>
</dbReference>
<proteinExistence type="predicted"/>
<evidence type="ECO:0000313" key="2">
    <source>
        <dbReference type="Proteomes" id="UP001430953"/>
    </source>
</evidence>
<sequence>MKGQCLSRNCLVLLRHADKLLVILEGMLDTPVIRIAVISEFNGTRLFFHETNYRKSTNIDSSVRYGSPERKMGFRKRAFRFCVSLVTCGDTRQIAQLVPRVCRTRRQKRREEKILILSCKYIEHHG</sequence>
<dbReference type="AlphaFoldDB" id="A0AAW2GG27"/>